<organism evidence="1 2">
    <name type="scientific">Caulobacter phage CcrPW</name>
    <dbReference type="NCBI Taxonomy" id="2283271"/>
    <lineage>
        <taxon>Viruses</taxon>
        <taxon>Duplodnaviria</taxon>
        <taxon>Heunggongvirae</taxon>
        <taxon>Uroviricota</taxon>
        <taxon>Caudoviricetes</taxon>
        <taxon>Jeanschmidtviridae</taxon>
        <taxon>Colossusvirus</taxon>
        <taxon>Colossusvirus PW</taxon>
    </lineage>
</organism>
<accession>A0A385ECW5</accession>
<gene>
    <name evidence="1" type="ORF">CcrPW_gp163c</name>
</gene>
<dbReference type="Gene3D" id="3.90.320.10">
    <property type="match status" value="1"/>
</dbReference>
<sequence>MAAIDFFEGYDTYVKSHQKVWAHDRSKTVGASEAFGCLRKVWFSKNNYPKNPDYKESWGALQRGDLIEGHFAEPAIKWFLETYYNDARLIWGGQDQKTLKAPDAPLTATPDGLVVDADDDALELYGIPSLGGTACFNFEIKSIDPRVNLKEEKAIHRGQTIVQMGITRETTEYRPNYAVIVYVDASFFDDIEIFVVPFDQKTYEAAKARARSVYEIKNVSEIFSEGKVDGGCDYCPFTNECAKANGRATPTEGEANAKNTSLALMEEAEGLIRDERAASAAKKAAEAEHKLASEKLKQWFSDVGVRRVEVPDVAKVSISWVKGRKTYDVEAMRAAGIPVEDFTKVGEGHSRLSISEKGPRNADEE</sequence>
<reference evidence="2" key="1">
    <citation type="submission" date="2018-07" db="EMBL/GenBank/DDBJ databases">
        <title>Giant CbK-like Caulobacter bacteriophages have genetically divergent genomes.</title>
        <authorList>
            <person name="Wilson K.M."/>
            <person name="Ely B."/>
        </authorList>
    </citation>
    <scope>NUCLEOTIDE SEQUENCE [LARGE SCALE GENOMIC DNA]</scope>
</reference>
<reference evidence="1 2" key="2">
    <citation type="submission" date="2018-09" db="EMBL/GenBank/DDBJ databases">
        <title>Giant CbK-like Caulobacter bacteriophages have genetically divergent genomes.</title>
        <authorList>
            <person name="Wilson K."/>
            <person name="Ely B."/>
        </authorList>
    </citation>
    <scope>NUCLEOTIDE SEQUENCE [LARGE SCALE GENOMIC DNA]</scope>
</reference>
<protein>
    <recommendedName>
        <fullName evidence="3">PD-(D/E)XK endonuclease-like domain-containing protein</fullName>
    </recommendedName>
</protein>
<name>A0A385ECW5_9CAUD</name>
<proteinExistence type="predicted"/>
<evidence type="ECO:0000313" key="1">
    <source>
        <dbReference type="EMBL" id="AXQ68702.1"/>
    </source>
</evidence>
<dbReference type="EMBL" id="MH588545">
    <property type="protein sequence ID" value="AXQ68702.1"/>
    <property type="molecule type" value="Genomic_DNA"/>
</dbReference>
<evidence type="ECO:0008006" key="3">
    <source>
        <dbReference type="Google" id="ProtNLM"/>
    </source>
</evidence>
<evidence type="ECO:0000313" key="2">
    <source>
        <dbReference type="Proteomes" id="UP000259026"/>
    </source>
</evidence>
<keyword evidence="2" id="KW-1185">Reference proteome</keyword>
<dbReference type="Proteomes" id="UP000259026">
    <property type="component" value="Segment"/>
</dbReference>
<dbReference type="InterPro" id="IPR011604">
    <property type="entry name" value="PDDEXK-like_dom_sf"/>
</dbReference>